<dbReference type="InterPro" id="IPR021519">
    <property type="entry name" value="DUF3182"/>
</dbReference>
<accession>A0ABQ2CJ93</accession>
<evidence type="ECO:0008006" key="3">
    <source>
        <dbReference type="Google" id="ProtNLM"/>
    </source>
</evidence>
<dbReference type="RefSeq" id="WP_188635084.1">
    <property type="nucleotide sequence ID" value="NZ_BMNN01000001.1"/>
</dbReference>
<dbReference type="SUPFAM" id="SSF56059">
    <property type="entry name" value="Glutathione synthetase ATP-binding domain-like"/>
    <property type="match status" value="1"/>
</dbReference>
<protein>
    <recommendedName>
        <fullName evidence="3">DUF3182 family protein</fullName>
    </recommendedName>
</protein>
<organism evidence="1 2">
    <name type="scientific">Halopseudomonas pertucinogena</name>
    <dbReference type="NCBI Taxonomy" id="86175"/>
    <lineage>
        <taxon>Bacteria</taxon>
        <taxon>Pseudomonadati</taxon>
        <taxon>Pseudomonadota</taxon>
        <taxon>Gammaproteobacteria</taxon>
        <taxon>Pseudomonadales</taxon>
        <taxon>Pseudomonadaceae</taxon>
        <taxon>Halopseudomonas</taxon>
    </lineage>
</organism>
<evidence type="ECO:0000313" key="2">
    <source>
        <dbReference type="Proteomes" id="UP000633263"/>
    </source>
</evidence>
<evidence type="ECO:0000313" key="1">
    <source>
        <dbReference type="EMBL" id="GGI92205.1"/>
    </source>
</evidence>
<gene>
    <name evidence="1" type="ORF">GCM10009083_05900</name>
</gene>
<dbReference type="EMBL" id="BMNN01000001">
    <property type="protein sequence ID" value="GGI92205.1"/>
    <property type="molecule type" value="Genomic_DNA"/>
</dbReference>
<proteinExistence type="predicted"/>
<sequence>MNPGRAAAGVVLVQTGTSGADHERHMHQHLAGCLADVLGLPFLGIRQSARLDEPRLYQVPDATLIAPQPAIASELDLFGAVVSHPFMAAKAISHPLVEPDAAAPTGWSEAFMQQAGDSVLPGYSAFTPADALQAGERLLERGPVRIKQVRARAGLGQQLVRNREQLQYGIARLDPVELTQHGVVLERHLAEVRTFSVGQLHVGDWLISYFGQQRLTTGNRGETVYGGSDLHLVRGDYLELARQIDSPVARMAIDKTRAYEQAAETCFPGFIASRRNCDVAVGIVDTDQTCMGVLEQSWRIGGASSAEIHALQAFADDPGLEHIRASSWELYGVSPPIPQHGRILYEGDDPQVGPITKGVTLSPWQPLPNI</sequence>
<reference evidence="2" key="1">
    <citation type="journal article" date="2019" name="Int. J. Syst. Evol. Microbiol.">
        <title>The Global Catalogue of Microorganisms (GCM) 10K type strain sequencing project: providing services to taxonomists for standard genome sequencing and annotation.</title>
        <authorList>
            <consortium name="The Broad Institute Genomics Platform"/>
            <consortium name="The Broad Institute Genome Sequencing Center for Infectious Disease"/>
            <person name="Wu L."/>
            <person name="Ma J."/>
        </authorList>
    </citation>
    <scope>NUCLEOTIDE SEQUENCE [LARGE SCALE GENOMIC DNA]</scope>
    <source>
        <strain evidence="2">JCM 11590</strain>
    </source>
</reference>
<comment type="caution">
    <text evidence="1">The sequence shown here is derived from an EMBL/GenBank/DDBJ whole genome shotgun (WGS) entry which is preliminary data.</text>
</comment>
<dbReference type="Proteomes" id="UP000633263">
    <property type="component" value="Unassembled WGS sequence"/>
</dbReference>
<name>A0ABQ2CJ93_9GAMM</name>
<keyword evidence="2" id="KW-1185">Reference proteome</keyword>
<dbReference type="Pfam" id="PF11379">
    <property type="entry name" value="DUF3182"/>
    <property type="match status" value="1"/>
</dbReference>